<sequence length="299" mass="30694">MPPARTLSVYDTQSGRASTWAPPGPIGVTSQSAVGAGVFLRCAWDRRLVQPVGLAVTCLVVHENALVSVDAVTSEEDGAVVVRIPLADLPGADDGGSWTVLPDIAVAESVHDDPVEAPLDTVVIVEGASSRVVGPESSTARRGSAGTHSVDGVAWAVEISVLWAVPFDGATAATYSRPEVVLVTATGPGPVPPGARVVLTVDRRVTGELTVVSAAADDGKPVAIAPQWEVDDDLGILGLTLTEPIPAGRSVRVTVEGSEPVPADPEEAARLAANVRITSGSTRPELQLGSGRDDHSIII</sequence>
<keyword evidence="2" id="KW-1185">Reference proteome</keyword>
<dbReference type="Proteomes" id="UP000269289">
    <property type="component" value="Unassembled WGS sequence"/>
</dbReference>
<comment type="caution">
    <text evidence="1">The sequence shown here is derived from an EMBL/GenBank/DDBJ whole genome shotgun (WGS) entry which is preliminary data.</text>
</comment>
<organism evidence="1 2">
    <name type="scientific">Cellulomonas triticagri</name>
    <dbReference type="NCBI Taxonomy" id="2483352"/>
    <lineage>
        <taxon>Bacteria</taxon>
        <taxon>Bacillati</taxon>
        <taxon>Actinomycetota</taxon>
        <taxon>Actinomycetes</taxon>
        <taxon>Micrococcales</taxon>
        <taxon>Cellulomonadaceae</taxon>
        <taxon>Cellulomonas</taxon>
    </lineage>
</organism>
<dbReference type="AlphaFoldDB" id="A0A3M2JHM7"/>
<evidence type="ECO:0000313" key="1">
    <source>
        <dbReference type="EMBL" id="RMI12544.1"/>
    </source>
</evidence>
<name>A0A3M2JHM7_9CELL</name>
<accession>A0A3M2JHM7</accession>
<dbReference type="EMBL" id="RFFI01000035">
    <property type="protein sequence ID" value="RMI12544.1"/>
    <property type="molecule type" value="Genomic_DNA"/>
</dbReference>
<proteinExistence type="predicted"/>
<reference evidence="1 2" key="1">
    <citation type="submission" date="2018-10" db="EMBL/GenBank/DDBJ databases">
        <title>Isolation, diversity and antifungal activity of actinobacteria from wheat.</title>
        <authorList>
            <person name="Han C."/>
        </authorList>
    </citation>
    <scope>NUCLEOTIDE SEQUENCE [LARGE SCALE GENOMIC DNA]</scope>
    <source>
        <strain evidence="1 2">NEAU-YY56</strain>
    </source>
</reference>
<gene>
    <name evidence="1" type="ORF">EBM89_08195</name>
</gene>
<evidence type="ECO:0000313" key="2">
    <source>
        <dbReference type="Proteomes" id="UP000269289"/>
    </source>
</evidence>
<protein>
    <submittedName>
        <fullName evidence="1">Uncharacterized protein</fullName>
    </submittedName>
</protein>